<protein>
    <recommendedName>
        <fullName evidence="2">VQ domain-containing protein</fullName>
    </recommendedName>
</protein>
<dbReference type="InterPro" id="IPR008889">
    <property type="entry name" value="VQ"/>
</dbReference>
<dbReference type="PANTHER" id="PTHR33179:SF29">
    <property type="entry name" value="OS06G0666400 PROTEIN"/>
    <property type="match status" value="1"/>
</dbReference>
<accession>A0AAP0AZ66</accession>
<comment type="caution">
    <text evidence="3">The sequence shown here is derived from an EMBL/GenBank/DDBJ whole genome shotgun (WGS) entry which is preliminary data.</text>
</comment>
<evidence type="ECO:0000313" key="3">
    <source>
        <dbReference type="EMBL" id="KAK8921117.1"/>
    </source>
</evidence>
<feature type="compositionally biased region" description="Basic residues" evidence="1">
    <location>
        <begin position="65"/>
        <end position="74"/>
    </location>
</feature>
<evidence type="ECO:0000313" key="4">
    <source>
        <dbReference type="Proteomes" id="UP001418222"/>
    </source>
</evidence>
<organism evidence="3 4">
    <name type="scientific">Platanthera zijinensis</name>
    <dbReference type="NCBI Taxonomy" id="2320716"/>
    <lineage>
        <taxon>Eukaryota</taxon>
        <taxon>Viridiplantae</taxon>
        <taxon>Streptophyta</taxon>
        <taxon>Embryophyta</taxon>
        <taxon>Tracheophyta</taxon>
        <taxon>Spermatophyta</taxon>
        <taxon>Magnoliopsida</taxon>
        <taxon>Liliopsida</taxon>
        <taxon>Asparagales</taxon>
        <taxon>Orchidaceae</taxon>
        <taxon>Orchidoideae</taxon>
        <taxon>Orchideae</taxon>
        <taxon>Orchidinae</taxon>
        <taxon>Platanthera</taxon>
    </lineage>
</organism>
<dbReference type="Pfam" id="PF05678">
    <property type="entry name" value="VQ"/>
    <property type="match status" value="1"/>
</dbReference>
<proteinExistence type="predicted"/>
<feature type="region of interest" description="Disordered" evidence="1">
    <location>
        <begin position="47"/>
        <end position="80"/>
    </location>
</feature>
<evidence type="ECO:0000259" key="2">
    <source>
        <dbReference type="Pfam" id="PF05678"/>
    </source>
</evidence>
<gene>
    <name evidence="3" type="ORF">KSP39_PZI020441</name>
</gene>
<dbReference type="InterPro" id="IPR039609">
    <property type="entry name" value="VQ_15/22"/>
</dbReference>
<dbReference type="PANTHER" id="PTHR33179">
    <property type="entry name" value="VQ MOTIF-CONTAINING PROTEIN"/>
    <property type="match status" value="1"/>
</dbReference>
<dbReference type="AlphaFoldDB" id="A0AAP0AZ66"/>
<name>A0AAP0AZ66_9ASPA</name>
<evidence type="ECO:0000256" key="1">
    <source>
        <dbReference type="SAM" id="MobiDB-lite"/>
    </source>
</evidence>
<dbReference type="Proteomes" id="UP001418222">
    <property type="component" value="Unassembled WGS sequence"/>
</dbReference>
<feature type="domain" description="VQ" evidence="2">
    <location>
        <begin position="75"/>
        <end position="101"/>
    </location>
</feature>
<dbReference type="EMBL" id="JBBWWQ010000018">
    <property type="protein sequence ID" value="KAK8921117.1"/>
    <property type="molecule type" value="Genomic_DNA"/>
</dbReference>
<keyword evidence="4" id="KW-1185">Reference proteome</keyword>
<sequence length="201" mass="21607">MSNATSDPADWSNFSHRAAFAGHLPNPFLPTSVAADATVVATVPLAGSGGRGSGSISEQHAGKAPPRKRPRSTRRAPTTMLNTDTTNFRALVQQFTGVSTGPAFSTTYRTVEQPPEMGLSHQQQQQQKRSKRYEYLPPQLLQQQQQQEMMRFSSVAGNGLEECEEMMMQGFFFDGMAGDGQQVIPGEMARGGGGGGGGGYY</sequence>
<feature type="region of interest" description="Disordered" evidence="1">
    <location>
        <begin position="112"/>
        <end position="131"/>
    </location>
</feature>
<reference evidence="3 4" key="1">
    <citation type="journal article" date="2022" name="Nat. Plants">
        <title>Genomes of leafy and leafless Platanthera orchids illuminate the evolution of mycoheterotrophy.</title>
        <authorList>
            <person name="Li M.H."/>
            <person name="Liu K.W."/>
            <person name="Li Z."/>
            <person name="Lu H.C."/>
            <person name="Ye Q.L."/>
            <person name="Zhang D."/>
            <person name="Wang J.Y."/>
            <person name="Li Y.F."/>
            <person name="Zhong Z.M."/>
            <person name="Liu X."/>
            <person name="Yu X."/>
            <person name="Liu D.K."/>
            <person name="Tu X.D."/>
            <person name="Liu B."/>
            <person name="Hao Y."/>
            <person name="Liao X.Y."/>
            <person name="Jiang Y.T."/>
            <person name="Sun W.H."/>
            <person name="Chen J."/>
            <person name="Chen Y.Q."/>
            <person name="Ai Y."/>
            <person name="Zhai J.W."/>
            <person name="Wu S.S."/>
            <person name="Zhou Z."/>
            <person name="Hsiao Y.Y."/>
            <person name="Wu W.L."/>
            <person name="Chen Y.Y."/>
            <person name="Lin Y.F."/>
            <person name="Hsu J.L."/>
            <person name="Li C.Y."/>
            <person name="Wang Z.W."/>
            <person name="Zhao X."/>
            <person name="Zhong W.Y."/>
            <person name="Ma X.K."/>
            <person name="Ma L."/>
            <person name="Huang J."/>
            <person name="Chen G.Z."/>
            <person name="Huang M.Z."/>
            <person name="Huang L."/>
            <person name="Peng D.H."/>
            <person name="Luo Y.B."/>
            <person name="Zou S.Q."/>
            <person name="Chen S.P."/>
            <person name="Lan S."/>
            <person name="Tsai W.C."/>
            <person name="Van de Peer Y."/>
            <person name="Liu Z.J."/>
        </authorList>
    </citation>
    <scope>NUCLEOTIDE SEQUENCE [LARGE SCALE GENOMIC DNA]</scope>
    <source>
        <strain evidence="3">Lor287</strain>
    </source>
</reference>